<dbReference type="EMBL" id="KQ976881">
    <property type="protein sequence ID" value="KYN07636.1"/>
    <property type="molecule type" value="Genomic_DNA"/>
</dbReference>
<protein>
    <submittedName>
        <fullName evidence="1">Uncharacterized protein</fullName>
    </submittedName>
</protein>
<name>A0A195D475_9HYME</name>
<gene>
    <name evidence="1" type="ORF">ALC62_01456</name>
</gene>
<dbReference type="Proteomes" id="UP000078542">
    <property type="component" value="Unassembled WGS sequence"/>
</dbReference>
<evidence type="ECO:0000313" key="2">
    <source>
        <dbReference type="Proteomes" id="UP000078542"/>
    </source>
</evidence>
<evidence type="ECO:0000313" key="1">
    <source>
        <dbReference type="EMBL" id="KYN07636.1"/>
    </source>
</evidence>
<organism evidence="1 2">
    <name type="scientific">Cyphomyrmex costatus</name>
    <dbReference type="NCBI Taxonomy" id="456900"/>
    <lineage>
        <taxon>Eukaryota</taxon>
        <taxon>Metazoa</taxon>
        <taxon>Ecdysozoa</taxon>
        <taxon>Arthropoda</taxon>
        <taxon>Hexapoda</taxon>
        <taxon>Insecta</taxon>
        <taxon>Pterygota</taxon>
        <taxon>Neoptera</taxon>
        <taxon>Endopterygota</taxon>
        <taxon>Hymenoptera</taxon>
        <taxon>Apocrita</taxon>
        <taxon>Aculeata</taxon>
        <taxon>Formicoidea</taxon>
        <taxon>Formicidae</taxon>
        <taxon>Myrmicinae</taxon>
        <taxon>Cyphomyrmex</taxon>
    </lineage>
</organism>
<proteinExistence type="predicted"/>
<dbReference type="AlphaFoldDB" id="A0A195D475"/>
<keyword evidence="2" id="KW-1185">Reference proteome</keyword>
<reference evidence="1 2" key="1">
    <citation type="submission" date="2016-03" db="EMBL/GenBank/DDBJ databases">
        <title>Cyphomyrmex costatus WGS genome.</title>
        <authorList>
            <person name="Nygaard S."/>
            <person name="Hu H."/>
            <person name="Boomsma J."/>
            <person name="Zhang G."/>
        </authorList>
    </citation>
    <scope>NUCLEOTIDE SEQUENCE [LARGE SCALE GENOMIC DNA]</scope>
    <source>
        <strain evidence="1">MS0001</strain>
        <tissue evidence="1">Whole body</tissue>
    </source>
</reference>
<accession>A0A195D475</accession>
<sequence>MQSEFPIRGELFATSLVKKFHATNVQAEFFIKISSRASPPRGEARSHRGTLGYQTASLVLSYLVARRARRDPRARRHACQSTRLRSVREPLSLRRRRRNRVRVNACVRTFVLACVRACVCARHNRETRASPREAFNVADPWTCK</sequence>